<evidence type="ECO:0000259" key="2">
    <source>
        <dbReference type="SMART" id="SM00014"/>
    </source>
</evidence>
<keyword evidence="4" id="KW-1185">Reference proteome</keyword>
<dbReference type="OrthoDB" id="1454668at2"/>
<dbReference type="EMBL" id="UGPB01000001">
    <property type="protein sequence ID" value="STY28933.1"/>
    <property type="molecule type" value="Genomic_DNA"/>
</dbReference>
<dbReference type="InterPro" id="IPR026841">
    <property type="entry name" value="Aur1/Ipt1"/>
</dbReference>
<feature type="transmembrane region" description="Helical" evidence="1">
    <location>
        <begin position="120"/>
        <end position="141"/>
    </location>
</feature>
<keyword evidence="1" id="KW-0812">Transmembrane</keyword>
<evidence type="ECO:0000313" key="4">
    <source>
        <dbReference type="Proteomes" id="UP000255297"/>
    </source>
</evidence>
<dbReference type="AlphaFoldDB" id="A0A378LQ73"/>
<feature type="transmembrane region" description="Helical" evidence="1">
    <location>
        <begin position="257"/>
        <end position="277"/>
    </location>
</feature>
<dbReference type="CDD" id="cd01610">
    <property type="entry name" value="PAP2_like"/>
    <property type="match status" value="1"/>
</dbReference>
<dbReference type="SMART" id="SM00014">
    <property type="entry name" value="acidPPc"/>
    <property type="match status" value="1"/>
</dbReference>
<evidence type="ECO:0000256" key="1">
    <source>
        <dbReference type="SAM" id="Phobius"/>
    </source>
</evidence>
<name>A0A378LQ73_9GAMM</name>
<dbReference type="STRING" id="1122170.GCA_000701265_01909"/>
<feature type="transmembrane region" description="Helical" evidence="1">
    <location>
        <begin position="31"/>
        <end position="49"/>
    </location>
</feature>
<accession>A0A378LQ73</accession>
<dbReference type="RefSeq" id="WP_031567460.1">
    <property type="nucleotide sequence ID" value="NZ_CAAAIS010000008.1"/>
</dbReference>
<dbReference type="Proteomes" id="UP000255297">
    <property type="component" value="Unassembled WGS sequence"/>
</dbReference>
<feature type="domain" description="Phosphatidic acid phosphatase type 2/haloperoxidase" evidence="2">
    <location>
        <begin position="151"/>
        <end position="271"/>
    </location>
</feature>
<dbReference type="SUPFAM" id="SSF48317">
    <property type="entry name" value="Acid phosphatase/Vanadium-dependent haloperoxidase"/>
    <property type="match status" value="1"/>
</dbReference>
<dbReference type="GO" id="GO:0016020">
    <property type="term" value="C:membrane"/>
    <property type="evidence" value="ECO:0007669"/>
    <property type="project" value="UniProtKB-SubCell"/>
</dbReference>
<feature type="transmembrane region" description="Helical" evidence="1">
    <location>
        <begin position="230"/>
        <end position="250"/>
    </location>
</feature>
<feature type="transmembrane region" description="Helical" evidence="1">
    <location>
        <begin position="153"/>
        <end position="173"/>
    </location>
</feature>
<dbReference type="Pfam" id="PF14378">
    <property type="entry name" value="PAP2_3"/>
    <property type="match status" value="1"/>
</dbReference>
<reference evidence="3 4" key="1">
    <citation type="submission" date="2018-06" db="EMBL/GenBank/DDBJ databases">
        <authorList>
            <consortium name="Pathogen Informatics"/>
            <person name="Doyle S."/>
        </authorList>
    </citation>
    <scope>NUCLEOTIDE SEQUENCE [LARGE SCALE GENOMIC DNA]</scope>
    <source>
        <strain evidence="3 4">NCTC11532</strain>
    </source>
</reference>
<keyword evidence="1" id="KW-1133">Transmembrane helix</keyword>
<gene>
    <name evidence="3" type="ORF">NCTC11532_01110</name>
</gene>
<evidence type="ECO:0000313" key="3">
    <source>
        <dbReference type="EMBL" id="STY28933.1"/>
    </source>
</evidence>
<protein>
    <submittedName>
        <fullName evidence="3">PAP2 superfamily</fullName>
    </submittedName>
</protein>
<proteinExistence type="predicted"/>
<sequence length="280" mass="32913">MLMVALLIIIYLIISTFILLISNSPKKKLRYVYISINSLIIFWESIPFFKPIDSNILKILYDWSPLLLLPIFHRETEILTFAFNQIPYDVKLIDLEKKYFPWIINFHQNNRANSLFLSEFLHLCYLSFYLIIYGVPLFFYLRQEFVSFYECQFVLLLLLFLCFLTHSIIPAYGPRTIYERIQDNRSRGFFFRLTHKVLHNGSTPGTAFPSGHTGVSSAILLTTWQLNASLFYFILPFGVGLIISTIYGRFHYIIDMIFGFLYAVIVFFIAISLVSYYPLI</sequence>
<dbReference type="InterPro" id="IPR036938">
    <property type="entry name" value="PAP2/HPO_sf"/>
</dbReference>
<keyword evidence="1" id="KW-0472">Membrane</keyword>
<organism evidence="3 4">
    <name type="scientific">Legionella wadsworthii</name>
    <dbReference type="NCBI Taxonomy" id="28088"/>
    <lineage>
        <taxon>Bacteria</taxon>
        <taxon>Pseudomonadati</taxon>
        <taxon>Pseudomonadota</taxon>
        <taxon>Gammaproteobacteria</taxon>
        <taxon>Legionellales</taxon>
        <taxon>Legionellaceae</taxon>
        <taxon>Legionella</taxon>
    </lineage>
</organism>
<feature type="transmembrane region" description="Helical" evidence="1">
    <location>
        <begin position="6"/>
        <end position="24"/>
    </location>
</feature>
<dbReference type="InterPro" id="IPR000326">
    <property type="entry name" value="PAP2/HPO"/>
</dbReference>